<dbReference type="AlphaFoldDB" id="A0A178ZTU5"/>
<dbReference type="EMBL" id="LVYI01000003">
    <property type="protein sequence ID" value="OAP62455.1"/>
    <property type="molecule type" value="Genomic_DNA"/>
</dbReference>
<dbReference type="Proteomes" id="UP000078343">
    <property type="component" value="Unassembled WGS sequence"/>
</dbReference>
<name>A0A178ZTU5_9EURO</name>
<dbReference type="Gene3D" id="3.50.50.60">
    <property type="entry name" value="FAD/NAD(P)-binding domain"/>
    <property type="match status" value="1"/>
</dbReference>
<dbReference type="GeneID" id="30008827"/>
<evidence type="ECO:0000256" key="1">
    <source>
        <dbReference type="ARBA" id="ARBA00001974"/>
    </source>
</evidence>
<proteinExistence type="inferred from homology"/>
<evidence type="ECO:0000313" key="4">
    <source>
        <dbReference type="Proteomes" id="UP000078343"/>
    </source>
</evidence>
<comment type="cofactor">
    <cofactor evidence="1">
        <name>FAD</name>
        <dbReference type="ChEBI" id="CHEBI:57692"/>
    </cofactor>
</comment>
<sequence>MVAAKWDQEDVTGSGQIFLVFIHFKEPSNTVHTSTKGSTLKGKKVAAIGTGSNGIQIVAKIAEVEHLFTWTRSPTRITAGFAQRFAFEGGGNFEYTPEQQLFKDNPKLYLERSRMIEPELNQRFKFILKNTPESKAAQEYAISEMTGT</sequence>
<organism evidence="3 4">
    <name type="scientific">Fonsecaea erecta</name>
    <dbReference type="NCBI Taxonomy" id="1367422"/>
    <lineage>
        <taxon>Eukaryota</taxon>
        <taxon>Fungi</taxon>
        <taxon>Dikarya</taxon>
        <taxon>Ascomycota</taxon>
        <taxon>Pezizomycotina</taxon>
        <taxon>Eurotiomycetes</taxon>
        <taxon>Chaetothyriomycetidae</taxon>
        <taxon>Chaetothyriales</taxon>
        <taxon>Herpotrichiellaceae</taxon>
        <taxon>Fonsecaea</taxon>
    </lineage>
</organism>
<dbReference type="PANTHER" id="PTHR42877">
    <property type="entry name" value="L-ORNITHINE N(5)-MONOOXYGENASE-RELATED"/>
    <property type="match status" value="1"/>
</dbReference>
<gene>
    <name evidence="3" type="ORF">AYL99_04658</name>
</gene>
<evidence type="ECO:0000313" key="3">
    <source>
        <dbReference type="EMBL" id="OAP62455.1"/>
    </source>
</evidence>
<dbReference type="RefSeq" id="XP_018695822.1">
    <property type="nucleotide sequence ID" value="XM_018836172.1"/>
</dbReference>
<dbReference type="InterPro" id="IPR036188">
    <property type="entry name" value="FAD/NAD-bd_sf"/>
</dbReference>
<dbReference type="OrthoDB" id="74360at2759"/>
<evidence type="ECO:0000256" key="2">
    <source>
        <dbReference type="ARBA" id="ARBA00010139"/>
    </source>
</evidence>
<protein>
    <submittedName>
        <fullName evidence="3">Uncharacterized protein</fullName>
    </submittedName>
</protein>
<keyword evidence="4" id="KW-1185">Reference proteome</keyword>
<dbReference type="PANTHER" id="PTHR42877:SF7">
    <property type="entry name" value="FLAVIN-BINDING MONOOXYGENASE-RELATED"/>
    <property type="match status" value="1"/>
</dbReference>
<comment type="similarity">
    <text evidence="2">Belongs to the FAD-binding monooxygenase family.</text>
</comment>
<reference evidence="3 4" key="1">
    <citation type="submission" date="2016-04" db="EMBL/GenBank/DDBJ databases">
        <title>Draft genome of Fonsecaea erecta CBS 125763.</title>
        <authorList>
            <person name="Weiss V.A."/>
            <person name="Vicente V.A."/>
            <person name="Raittz R.T."/>
            <person name="Moreno L.F."/>
            <person name="De Souza E.M."/>
            <person name="Pedrosa F.O."/>
            <person name="Steffens M.B."/>
            <person name="Faoro H."/>
            <person name="Tadra-Sfeir M.Z."/>
            <person name="Najafzadeh M.J."/>
            <person name="Felipe M.S."/>
            <person name="Teixeira M."/>
            <person name="Sun J."/>
            <person name="Xi L."/>
            <person name="Gomes R."/>
            <person name="De Azevedo C.M."/>
            <person name="Salgado C.G."/>
            <person name="Da Silva M.B."/>
            <person name="Nascimento M.F."/>
            <person name="Queiroz-Telles F."/>
            <person name="Attili D.S."/>
            <person name="Gorbushina A."/>
        </authorList>
    </citation>
    <scope>NUCLEOTIDE SEQUENCE [LARGE SCALE GENOMIC DNA]</scope>
    <source>
        <strain evidence="3 4">CBS 125763</strain>
    </source>
</reference>
<dbReference type="InterPro" id="IPR051209">
    <property type="entry name" value="FAD-bind_Monooxygenase_sf"/>
</dbReference>
<comment type="caution">
    <text evidence="3">The sequence shown here is derived from an EMBL/GenBank/DDBJ whole genome shotgun (WGS) entry which is preliminary data.</text>
</comment>
<accession>A0A178ZTU5</accession>